<evidence type="ECO:0000259" key="3">
    <source>
        <dbReference type="Pfam" id="PF18998"/>
    </source>
</evidence>
<protein>
    <submittedName>
        <fullName evidence="4">Ig-like domain-containing protein</fullName>
    </submittedName>
</protein>
<accession>A0A9D1X2S4</accession>
<feature type="domain" description="Bacterial repeat" evidence="3">
    <location>
        <begin position="650"/>
        <end position="714"/>
    </location>
</feature>
<dbReference type="InterPro" id="IPR008964">
    <property type="entry name" value="Invasin/intimin_cell_adhesion"/>
</dbReference>
<dbReference type="Proteomes" id="UP000886805">
    <property type="component" value="Unassembled WGS sequence"/>
</dbReference>
<dbReference type="InterPro" id="IPR044060">
    <property type="entry name" value="Bacterial_rp_domain"/>
</dbReference>
<feature type="domain" description="BIG2" evidence="2">
    <location>
        <begin position="1240"/>
        <end position="1316"/>
    </location>
</feature>
<organism evidence="4 5">
    <name type="scientific">Candidatus Anaerobutyricum stercoripullorum</name>
    <dbReference type="NCBI Taxonomy" id="2838456"/>
    <lineage>
        <taxon>Bacteria</taxon>
        <taxon>Bacillati</taxon>
        <taxon>Bacillota</taxon>
        <taxon>Clostridia</taxon>
        <taxon>Lachnospirales</taxon>
        <taxon>Lachnospiraceae</taxon>
        <taxon>Anaerobutyricum</taxon>
    </lineage>
</organism>
<gene>
    <name evidence="4" type="ORF">H9849_02365</name>
</gene>
<dbReference type="Gene3D" id="2.60.40.1080">
    <property type="match status" value="1"/>
</dbReference>
<dbReference type="Gene3D" id="2.60.40.10">
    <property type="entry name" value="Immunoglobulins"/>
    <property type="match status" value="1"/>
</dbReference>
<dbReference type="Pfam" id="PF18998">
    <property type="entry name" value="Flg_new_2"/>
    <property type="match status" value="6"/>
</dbReference>
<proteinExistence type="predicted"/>
<feature type="domain" description="Bacterial repeat" evidence="3">
    <location>
        <begin position="279"/>
        <end position="321"/>
    </location>
</feature>
<reference evidence="4" key="2">
    <citation type="submission" date="2021-04" db="EMBL/GenBank/DDBJ databases">
        <authorList>
            <person name="Gilroy R."/>
        </authorList>
    </citation>
    <scope>NUCLEOTIDE SEQUENCE</scope>
    <source>
        <strain evidence="4">ChiSxjej3B15-1167</strain>
    </source>
</reference>
<name>A0A9D1X2S4_9FIRM</name>
<feature type="domain" description="Bacterial repeat" evidence="3">
    <location>
        <begin position="358"/>
        <end position="433"/>
    </location>
</feature>
<sequence length="1321" mass="142143">SEEGEQLAGGSIEVTGDGFIADETNEAAGTAVKGSAVTFTANLPENMIVREWRISDGDGTMYDEGDQEYEVVAGSQDTYTVYNVQSNLKVQVMATTMQPFKVIYGIDPETIENGEITSLQGIKSEATVDKYYYDTLEFQISPKVGYEIDTVNVTIDNMTVNEASGDESGTDGTTGNESASYRIERMDNSADSKLIVSPGAEGFTGDVDVTIRFKTIEPCVDVTYSLHDLSDGTHGTMTAAADRFGDEDYVVTGTAVGTGSGTGDAGSDLETATLKGVYRDSVITFTATPDEGYRVGKWTVNGVEMTEGVSGDRNTFAYTVKDDAADPTIVKAQMQWVGNKVTFGAVNVLEEEEPGGVVTAVHNGTGDVFHSGTTLGTDAEITFTAEAADGYEVVGWRMNGSDVTDGVSADRATYTVTIPADGFTEVQAVFDRIPYTVSWSAEGGIVTAENTTDQVDVTSGDQVRGGRELTFIVKANDGMKFAGWTVTGATVPEEQLSETPLTLTVDGDVSLTANFEVKGSYTLNFGSISADGKMGMLTAKVGDDVLTSGEKIPSNSRVTFTAAPAEGYLVEGWYSSADTFTDETRIKGTKYEQNEYVLDGLNDVTNVYVKFEEIPSYDITVSKEGEGSGSLQVLVNGKAVQPEDSGEGAVTADGSGTEGSGVYKVTRHSTVTVKATPENEYSYLKSWNGKDANSTTFTIDDVKENQEITATFAPAVLVDVRFDVPDAYEDTCDPSVRVGSGNDYDAYDSINAIGTEGQILPGKNVLFKVEPPENMMIDAWTIEYDDANVETVTGRELGLDNSLLVEKVDKSMTVSVTFREIVAYGVPEEKGYDIDTDGTNDYTITKQKVTPDVLPDTPEYENTVRANGDVSFLVTPADGKWITDIRLAPESDEDEKQESVIIKEELKAKTLSGAKSGEDENILSYKKNADGSCLVTIQNVTSDLKLIVDTVNYYTVTMESPQHGKLTARDAAGNVIQNGDNVAEGTAITFTAAPEKHYRFDAWGKDAAAYADQSKEIGSVPAGENRGRSVELTMTVEGELTVSAGFAMTDHINTEIRGAKAATCTADGYTGDTCCKDCDIVLKKGAAIPAQGHLYTSTVTTEPTTRKAGVRTYTCSRCGHSYTEGVEALPKPVMARPIKAGRTKNRISWKRVKGADGYIIMADACNTRSKKAELAVKKVKTILPAGKTSWTHKKLKPATWYKYQIRAFKLVDGKRVVISETPVIHAITSGSSRYANPVKVKVQKAKISVKTGKKKKIKASVILPPNRICQQHTDEIRYVIEDKTIATVNKKGVIRAKSRGKTAVWAVAQNGASKKIMVTVK</sequence>
<dbReference type="InterPro" id="IPR013783">
    <property type="entry name" value="Ig-like_fold"/>
</dbReference>
<dbReference type="InterPro" id="IPR003343">
    <property type="entry name" value="Big_2"/>
</dbReference>
<evidence type="ECO:0000313" key="5">
    <source>
        <dbReference type="Proteomes" id="UP000886805"/>
    </source>
</evidence>
<comment type="caution">
    <text evidence="4">The sequence shown here is derived from an EMBL/GenBank/DDBJ whole genome shotgun (WGS) entry which is preliminary data.</text>
</comment>
<dbReference type="EMBL" id="DXEQ01000066">
    <property type="protein sequence ID" value="HIX71844.1"/>
    <property type="molecule type" value="Genomic_DNA"/>
</dbReference>
<evidence type="ECO:0000256" key="1">
    <source>
        <dbReference type="SAM" id="MobiDB-lite"/>
    </source>
</evidence>
<feature type="non-terminal residue" evidence="4">
    <location>
        <position position="1"/>
    </location>
</feature>
<dbReference type="SUPFAM" id="SSF49373">
    <property type="entry name" value="Invasin/intimin cell-adhesion fragments"/>
    <property type="match status" value="1"/>
</dbReference>
<feature type="domain" description="Bacterial repeat" evidence="3">
    <location>
        <begin position="970"/>
        <end position="1016"/>
    </location>
</feature>
<reference evidence="4" key="1">
    <citation type="journal article" date="2021" name="PeerJ">
        <title>Extensive microbial diversity within the chicken gut microbiome revealed by metagenomics and culture.</title>
        <authorList>
            <person name="Gilroy R."/>
            <person name="Ravi A."/>
            <person name="Getino M."/>
            <person name="Pursley I."/>
            <person name="Horton D.L."/>
            <person name="Alikhan N.F."/>
            <person name="Baker D."/>
            <person name="Gharbi K."/>
            <person name="Hall N."/>
            <person name="Watson M."/>
            <person name="Adriaenssens E.M."/>
            <person name="Foster-Nyarko E."/>
            <person name="Jarju S."/>
            <person name="Secka A."/>
            <person name="Antonio M."/>
            <person name="Oren A."/>
            <person name="Chaudhuri R.R."/>
            <person name="La Ragione R."/>
            <person name="Hildebrand F."/>
            <person name="Pallen M.J."/>
        </authorList>
    </citation>
    <scope>NUCLEOTIDE SEQUENCE</scope>
    <source>
        <strain evidence="4">ChiSxjej3B15-1167</strain>
    </source>
</reference>
<feature type="domain" description="Bacterial repeat" evidence="3">
    <location>
        <begin position="456"/>
        <end position="517"/>
    </location>
</feature>
<evidence type="ECO:0000259" key="2">
    <source>
        <dbReference type="Pfam" id="PF02368"/>
    </source>
</evidence>
<evidence type="ECO:0000313" key="4">
    <source>
        <dbReference type="EMBL" id="HIX71844.1"/>
    </source>
</evidence>
<feature type="region of interest" description="Disordered" evidence="1">
    <location>
        <begin position="642"/>
        <end position="663"/>
    </location>
</feature>
<dbReference type="Pfam" id="PF02368">
    <property type="entry name" value="Big_2"/>
    <property type="match status" value="1"/>
</dbReference>
<feature type="domain" description="Bacterial repeat" evidence="3">
    <location>
        <begin position="545"/>
        <end position="584"/>
    </location>
</feature>